<gene>
    <name evidence="2" type="ORF">FBQ74_08990</name>
</gene>
<evidence type="ECO:0000313" key="2">
    <source>
        <dbReference type="EMBL" id="QCZ93619.1"/>
    </source>
</evidence>
<evidence type="ECO:0000256" key="1">
    <source>
        <dbReference type="SAM" id="Phobius"/>
    </source>
</evidence>
<feature type="transmembrane region" description="Helical" evidence="1">
    <location>
        <begin position="51"/>
        <end position="69"/>
    </location>
</feature>
<feature type="transmembrane region" description="Helical" evidence="1">
    <location>
        <begin position="111"/>
        <end position="129"/>
    </location>
</feature>
<keyword evidence="3" id="KW-1185">Reference proteome</keyword>
<feature type="transmembrane region" description="Helical" evidence="1">
    <location>
        <begin position="141"/>
        <end position="163"/>
    </location>
</feature>
<dbReference type="OrthoDB" id="6522758at2"/>
<protein>
    <submittedName>
        <fullName evidence="2">DUF2878 domain-containing protein</fullName>
    </submittedName>
</protein>
<dbReference type="AlphaFoldDB" id="A0A5B7YGK3"/>
<keyword evidence="1" id="KW-0812">Transmembrane</keyword>
<evidence type="ECO:0000313" key="3">
    <source>
        <dbReference type="Proteomes" id="UP000304912"/>
    </source>
</evidence>
<keyword evidence="1" id="KW-0472">Membrane</keyword>
<accession>A0A5B7YGK3</accession>
<feature type="transmembrane region" description="Helical" evidence="1">
    <location>
        <begin position="81"/>
        <end position="104"/>
    </location>
</feature>
<dbReference type="InterPro" id="IPR021306">
    <property type="entry name" value="DUF2878"/>
</dbReference>
<dbReference type="Pfam" id="PF11086">
    <property type="entry name" value="DUF2878"/>
    <property type="match status" value="1"/>
</dbReference>
<dbReference type="EMBL" id="CP039852">
    <property type="protein sequence ID" value="QCZ93619.1"/>
    <property type="molecule type" value="Genomic_DNA"/>
</dbReference>
<feature type="transmembrane region" description="Helical" evidence="1">
    <location>
        <begin position="20"/>
        <end position="44"/>
    </location>
</feature>
<dbReference type="KEGG" id="salk:FBQ74_08990"/>
<proteinExistence type="predicted"/>
<reference evidence="2 3" key="1">
    <citation type="submission" date="2019-04" db="EMBL/GenBank/DDBJ databases">
        <title>Salinimonas iocasae sp. nov., a halophilic bacterium isolated from the outer tube casing of tubeworms in Okinawa Trough.</title>
        <authorList>
            <person name="Zhang H."/>
            <person name="Wang H."/>
            <person name="Li C."/>
        </authorList>
    </citation>
    <scope>NUCLEOTIDE SEQUENCE [LARGE SCALE GENOMIC DNA]</scope>
    <source>
        <strain evidence="2 3">KX18D6</strain>
    </source>
</reference>
<keyword evidence="1" id="KW-1133">Transmembrane helix</keyword>
<organism evidence="2 3">
    <name type="scientific">Salinimonas iocasae</name>
    <dbReference type="NCBI Taxonomy" id="2572577"/>
    <lineage>
        <taxon>Bacteria</taxon>
        <taxon>Pseudomonadati</taxon>
        <taxon>Pseudomonadota</taxon>
        <taxon>Gammaproteobacteria</taxon>
        <taxon>Alteromonadales</taxon>
        <taxon>Alteromonadaceae</taxon>
        <taxon>Alteromonas/Salinimonas group</taxon>
        <taxon>Salinimonas</taxon>
    </lineage>
</organism>
<dbReference type="Proteomes" id="UP000304912">
    <property type="component" value="Chromosome"/>
</dbReference>
<sequence>MNSSMLNKAVNFIWFQTTWFLVIFKQYEFIWAIGLLFIAFFAFSRAKSRDVVIMLVIVILGTLVDSVLTKTGLFLFNSAVYLVPIPVWLIALWGAFSLTLPYSLNYLQGRWVVCVLLGAVFGPVSYWAGERFGAVVFPQTLWSTLVILSAVWAVIFPVCMGIARGIEQYFTDNSQTQFERQEKS</sequence>
<name>A0A5B7YGK3_9ALTE</name>